<keyword evidence="4 10" id="KW-1133">Transmembrane helix</keyword>
<keyword evidence="2" id="KW-1003">Cell membrane</keyword>
<feature type="transmembrane region" description="Helical" evidence="10">
    <location>
        <begin position="28"/>
        <end position="49"/>
    </location>
</feature>
<evidence type="ECO:0000256" key="8">
    <source>
        <dbReference type="ARBA" id="ARBA00060429"/>
    </source>
</evidence>
<gene>
    <name evidence="13 14" type="primary">LOC109480755</name>
</gene>
<dbReference type="PROSITE" id="PS50156">
    <property type="entry name" value="SSD"/>
    <property type="match status" value="1"/>
</dbReference>
<organism evidence="12 13">
    <name type="scientific">Branchiostoma belcheri</name>
    <name type="common">Amphioxus</name>
    <dbReference type="NCBI Taxonomy" id="7741"/>
    <lineage>
        <taxon>Eukaryota</taxon>
        <taxon>Metazoa</taxon>
        <taxon>Chordata</taxon>
        <taxon>Cephalochordata</taxon>
        <taxon>Leptocardii</taxon>
        <taxon>Amphioxiformes</taxon>
        <taxon>Branchiostomatidae</taxon>
        <taxon>Branchiostoma</taxon>
    </lineage>
</organism>
<dbReference type="OrthoDB" id="6510177at2759"/>
<feature type="transmembrane region" description="Helical" evidence="10">
    <location>
        <begin position="813"/>
        <end position="836"/>
    </location>
</feature>
<dbReference type="Proteomes" id="UP000515135">
    <property type="component" value="Unplaced"/>
</dbReference>
<evidence type="ECO:0000256" key="3">
    <source>
        <dbReference type="ARBA" id="ARBA00022692"/>
    </source>
</evidence>
<keyword evidence="12" id="KW-1185">Reference proteome</keyword>
<proteinExistence type="inferred from homology"/>
<feature type="transmembrane region" description="Helical" evidence="10">
    <location>
        <begin position="310"/>
        <end position="329"/>
    </location>
</feature>
<evidence type="ECO:0000313" key="14">
    <source>
        <dbReference type="RefSeq" id="XP_019638599.1"/>
    </source>
</evidence>
<feature type="transmembrane region" description="Helical" evidence="10">
    <location>
        <begin position="246"/>
        <end position="268"/>
    </location>
</feature>
<dbReference type="Pfam" id="PF02460">
    <property type="entry name" value="Patched"/>
    <property type="match status" value="1"/>
</dbReference>
<feature type="transmembrane region" description="Helical" evidence="10">
    <location>
        <begin position="378"/>
        <end position="403"/>
    </location>
</feature>
<evidence type="ECO:0000256" key="4">
    <source>
        <dbReference type="ARBA" id="ARBA00022989"/>
    </source>
</evidence>
<evidence type="ECO:0000256" key="6">
    <source>
        <dbReference type="ARBA" id="ARBA00023180"/>
    </source>
</evidence>
<keyword evidence="3 10" id="KW-0812">Transmembrane</keyword>
<sequence length="894" mass="98284">MIAKWIDAASGRVFYNLGKAVTKWPAPFILLPLVASGLLGYFGLIGLVVDDQFAPDTAETFPTLLALKDVGFFGSGDAMTEVIIQSKDGGDTLFRDDVVEEVLRLHRELTTANTTSGETFSTLCIRDPFTTECVLSGVLQLMITAGSGSALRAMNLTYPYYNPNRADGDLGMYFGSELGGVEISKDSSAILSSKALHLTYNVQANLSQWIDTFRQTCSGFESESIKVNYIALTWMEDEVGTLPARVAPYIVVVVGTLILFSVVSCMTLDWVLTKPWLAVMGVLSVVLAIASSMGALLLGGQSFPALNASIPFLLLGIGVDDMFVLIAAWRKCDERLPVQERMGRAMSDAGVSISITSITDCLAFTAGITSVFPSVRSFCIYAAMGVAFDFLYQITFFAAFMSLTGRRERANRHCLTCRPVLPKSEAHDKSAAYRLCCAAGVSRQEGMFDNPSSEEFNKDPLLNRLLYNNLVPFILKPSSKVVIILLYAAYLGVAIWGCLQVRIGITNQRLVAEDSYVRGYYDAVDTHFQTYGRKVDIFISEPQEYWTLDVQQAVLDKLQAFDQSQYFHDTSETGGVWLLDYLRFLNQTGNSIAAKNKTLFLQILNGQFLPTVGRQYLRSVNITNITTGITASRFFVVPKNMITPSERGRAMMTEARSIADREPLRMKAYSYDFFQLDHLDAIPPSSVQTAGIAVAIMFVVCFLLIPHWAAPFLATLALASINVGLLGYMTLWGVNLDIISLVSIVICVGFSVDFFAHMNYTYVTSKAATPEEKITETMRAVGMPILQSSLSTILGISVLAFFPAYLFRTLFKTVFLVMVFGAAHGLVILPILLTSLRPCASADQKNCERGGAPPDVAEGHIMLKSDFQTEIPPESLSIPPERLKILNSLRETIL</sequence>
<dbReference type="InterPro" id="IPR003392">
    <property type="entry name" value="PTHD_SSD"/>
</dbReference>
<evidence type="ECO:0000256" key="1">
    <source>
        <dbReference type="ARBA" id="ARBA00005585"/>
    </source>
</evidence>
<feature type="transmembrane region" description="Helical" evidence="10">
    <location>
        <begin position="687"/>
        <end position="705"/>
    </location>
</feature>
<evidence type="ECO:0000313" key="12">
    <source>
        <dbReference type="Proteomes" id="UP000515135"/>
    </source>
</evidence>
<dbReference type="GeneID" id="109480755"/>
<name>A0A6P5A5T1_BRABE</name>
<protein>
    <recommendedName>
        <fullName evidence="9">Patched domain-containing protein 3</fullName>
    </recommendedName>
</protein>
<dbReference type="PANTHER" id="PTHR10796:SF92">
    <property type="entry name" value="PATCHED-RELATED, ISOFORM A"/>
    <property type="match status" value="1"/>
</dbReference>
<evidence type="ECO:0000256" key="5">
    <source>
        <dbReference type="ARBA" id="ARBA00023136"/>
    </source>
</evidence>
<evidence type="ECO:0000256" key="2">
    <source>
        <dbReference type="ARBA" id="ARBA00022475"/>
    </source>
</evidence>
<feature type="transmembrane region" description="Helical" evidence="10">
    <location>
        <begin position="712"/>
        <end position="732"/>
    </location>
</feature>
<feature type="transmembrane region" description="Helical" evidence="10">
    <location>
        <begin position="275"/>
        <end position="298"/>
    </location>
</feature>
<dbReference type="RefSeq" id="XP_019638599.1">
    <property type="nucleotide sequence ID" value="XM_019783040.1"/>
</dbReference>
<evidence type="ECO:0000313" key="13">
    <source>
        <dbReference type="RefSeq" id="XP_019638597.1"/>
    </source>
</evidence>
<dbReference type="AlphaFoldDB" id="A0A6P5A5T1"/>
<dbReference type="FunFam" id="1.20.1640.10:FF:000013">
    <property type="entry name" value="PaTched Related family"/>
    <property type="match status" value="1"/>
</dbReference>
<keyword evidence="6" id="KW-0325">Glycoprotein</keyword>
<dbReference type="RefSeq" id="XP_019638597.1">
    <property type="nucleotide sequence ID" value="XM_019783038.1"/>
</dbReference>
<dbReference type="InterPro" id="IPR000731">
    <property type="entry name" value="SSD"/>
</dbReference>
<feature type="transmembrane region" description="Helical" evidence="10">
    <location>
        <begin position="738"/>
        <end position="756"/>
    </location>
</feature>
<evidence type="ECO:0000256" key="9">
    <source>
        <dbReference type="ARBA" id="ARBA00074262"/>
    </source>
</evidence>
<dbReference type="PANTHER" id="PTHR10796">
    <property type="entry name" value="PATCHED-RELATED"/>
    <property type="match status" value="1"/>
</dbReference>
<dbReference type="InterPro" id="IPR051697">
    <property type="entry name" value="Patched_domain-protein"/>
</dbReference>
<dbReference type="KEGG" id="bbel:109480755"/>
<reference evidence="13 14" key="1">
    <citation type="submission" date="2025-04" db="UniProtKB">
        <authorList>
            <consortium name="RefSeq"/>
        </authorList>
    </citation>
    <scope>IDENTIFICATION</scope>
    <source>
        <tissue evidence="13 14">Gonad</tissue>
    </source>
</reference>
<comment type="subcellular location">
    <subcellularLocation>
        <location evidence="8">Cell projection</location>
        <location evidence="8">Cilium</location>
        <location evidence="8">Flagellum membrane</location>
        <topology evidence="8">Multi-pass membrane protein</topology>
    </subcellularLocation>
</comment>
<keyword evidence="5 10" id="KW-0472">Membrane</keyword>
<feature type="domain" description="SSD" evidence="11">
    <location>
        <begin position="246"/>
        <end position="403"/>
    </location>
</feature>
<evidence type="ECO:0000256" key="10">
    <source>
        <dbReference type="SAM" id="Phobius"/>
    </source>
</evidence>
<dbReference type="GO" id="GO:0097225">
    <property type="term" value="C:sperm midpiece"/>
    <property type="evidence" value="ECO:0007669"/>
    <property type="project" value="UniProtKB-ARBA"/>
</dbReference>
<comment type="function">
    <text evidence="7">May play a role in sperm development or sperm function. However, does not appear to have an essential role in spermatogenesis or male fertility.</text>
</comment>
<accession>A0A6P5A5T1</accession>
<feature type="transmembrane region" description="Helical" evidence="10">
    <location>
        <begin position="350"/>
        <end position="372"/>
    </location>
</feature>
<evidence type="ECO:0000259" key="11">
    <source>
        <dbReference type="PROSITE" id="PS50156"/>
    </source>
</evidence>
<dbReference type="GO" id="GO:0016020">
    <property type="term" value="C:membrane"/>
    <property type="evidence" value="ECO:0007669"/>
    <property type="project" value="InterPro"/>
</dbReference>
<comment type="similarity">
    <text evidence="1">Belongs to the patched family.</text>
</comment>
<dbReference type="Gene3D" id="1.20.1640.10">
    <property type="entry name" value="Multidrug efflux transporter AcrB transmembrane domain"/>
    <property type="match status" value="2"/>
</dbReference>
<evidence type="ECO:0000256" key="7">
    <source>
        <dbReference type="ARBA" id="ARBA00057027"/>
    </source>
</evidence>
<feature type="transmembrane region" description="Helical" evidence="10">
    <location>
        <begin position="785"/>
        <end position="807"/>
    </location>
</feature>
<dbReference type="SUPFAM" id="SSF82866">
    <property type="entry name" value="Multidrug efflux transporter AcrB transmembrane domain"/>
    <property type="match status" value="2"/>
</dbReference>
<feature type="transmembrane region" description="Helical" evidence="10">
    <location>
        <begin position="481"/>
        <end position="503"/>
    </location>
</feature>